<gene>
    <name evidence="1" type="ORF">K1W69_04140</name>
</gene>
<protein>
    <submittedName>
        <fullName evidence="1">Uncharacterized protein</fullName>
    </submittedName>
</protein>
<reference evidence="1" key="1">
    <citation type="submission" date="2021-08" db="EMBL/GenBank/DDBJ databases">
        <title>Hoeflea bacterium WL0058 sp. nov., isolated from the sediment.</title>
        <authorList>
            <person name="Wang L."/>
            <person name="Zhang D."/>
        </authorList>
    </citation>
    <scope>NUCLEOTIDE SEQUENCE</scope>
    <source>
        <strain evidence="1">WL0058</strain>
    </source>
</reference>
<dbReference type="AlphaFoldDB" id="A0AAE2ZKV1"/>
<dbReference type="EMBL" id="JAICBX010000001">
    <property type="protein sequence ID" value="MBW8636370.1"/>
    <property type="molecule type" value="Genomic_DNA"/>
</dbReference>
<keyword evidence="2" id="KW-1185">Reference proteome</keyword>
<dbReference type="Proteomes" id="UP001196509">
    <property type="component" value="Unassembled WGS sequence"/>
</dbReference>
<proteinExistence type="predicted"/>
<organism evidence="1 2">
    <name type="scientific">Flavimaribacter sediminis</name>
    <dbReference type="NCBI Taxonomy" id="2865987"/>
    <lineage>
        <taxon>Bacteria</taxon>
        <taxon>Pseudomonadati</taxon>
        <taxon>Pseudomonadota</taxon>
        <taxon>Alphaproteobacteria</taxon>
        <taxon>Hyphomicrobiales</taxon>
        <taxon>Rhizobiaceae</taxon>
        <taxon>Flavimaribacter</taxon>
    </lineage>
</organism>
<name>A0AAE2ZKV1_9HYPH</name>
<dbReference type="RefSeq" id="WP_220227059.1">
    <property type="nucleotide sequence ID" value="NZ_JAICBX010000001.1"/>
</dbReference>
<evidence type="ECO:0000313" key="2">
    <source>
        <dbReference type="Proteomes" id="UP001196509"/>
    </source>
</evidence>
<comment type="caution">
    <text evidence="1">The sequence shown here is derived from an EMBL/GenBank/DDBJ whole genome shotgun (WGS) entry which is preliminary data.</text>
</comment>
<evidence type="ECO:0000313" key="1">
    <source>
        <dbReference type="EMBL" id="MBW8636370.1"/>
    </source>
</evidence>
<accession>A0AAE2ZKV1</accession>
<sequence>MKPVTLGIVVAAAVIIAFVAGTQIEWRQDGPAEELGEAIDNAAGGE</sequence>